<keyword evidence="18" id="KW-1185">Reference proteome</keyword>
<evidence type="ECO:0000256" key="7">
    <source>
        <dbReference type="ARBA" id="ARBA00023077"/>
    </source>
</evidence>
<evidence type="ECO:0000313" key="17">
    <source>
        <dbReference type="EMBL" id="SFK49231.1"/>
    </source>
</evidence>
<evidence type="ECO:0000256" key="1">
    <source>
        <dbReference type="ARBA" id="ARBA00004571"/>
    </source>
</evidence>
<dbReference type="Gene3D" id="2.40.170.20">
    <property type="entry name" value="TonB-dependent receptor, beta-barrel domain"/>
    <property type="match status" value="1"/>
</dbReference>
<dbReference type="InterPro" id="IPR039426">
    <property type="entry name" value="TonB-dep_rcpt-like"/>
</dbReference>
<keyword evidence="5 11" id="KW-0812">Transmembrane</keyword>
<keyword evidence="9" id="KW-0675">Receptor</keyword>
<dbReference type="InterPro" id="IPR037066">
    <property type="entry name" value="Plug_dom_sf"/>
</dbReference>
<dbReference type="STRING" id="45496.SAMN04488079_11290"/>
<feature type="region of interest" description="Disordered" evidence="13">
    <location>
        <begin position="246"/>
        <end position="265"/>
    </location>
</feature>
<evidence type="ECO:0000256" key="2">
    <source>
        <dbReference type="ARBA" id="ARBA00008143"/>
    </source>
</evidence>
<dbReference type="GO" id="GO:0009279">
    <property type="term" value="C:cell outer membrane"/>
    <property type="evidence" value="ECO:0007669"/>
    <property type="project" value="UniProtKB-SubCell"/>
</dbReference>
<sequence>MKKNLITSLILSAIFPTGVLADDKTSATISPMIVVGDAPDYSDLNLAGSVDSISRDELAESHINNTMELFSKVPGVYFARYNQGIINTDIGIRGFAAEGSSPHAKLLIDGIPTNLHNGYSEMDQLFPGDISNITVFKGTSDPRYGLFNVAGNYNIETRSDLGREIQVTAGSYNAREVQAYAGEQTGKLRHNYFFGYRQSDGYRDNFELDKYSVSGRWFYDFSDDTSLGLIVRASDYDADAPGYLTQDEARKHPTRSASYARQDGGDKNTQSYSLHFDHAFSDNVDWSLKSYFNHYERERWVRFTESRSLQNRYDDQDHYGVISTLNWQLNPDWTLNWGVNIEKQKVTEQRFGTVNNVRQRDRSNVLRDYEFDFINYGSYLELANTPVDWFAWNVALRADRFSGDGKFTSDTNTAQTKQDIYDFGTIMQPKLNLFFYPSDTVTVFANYGRSFQAPTSAAAYTAGNRSERDVSLNDGWEVGSKWLPVDNLELRLSYWQQKASDEYVTIDNTSQNVGETMRKGVDFGFNWGVTELVTLWGNFTTADSEIRTEGDDKGNELRSIPSYTASMGVSYQVTPAVTWRVHYDAQASAYVNEANEGGRYGKFNLVNTSVDYDTGWGTINLQVNNLFNEYYEYVYDNSQNGSDIIYSPGDGINGSVSVLYRF</sequence>
<reference evidence="18" key="1">
    <citation type="submission" date="2016-10" db="EMBL/GenBank/DDBJ databases">
        <authorList>
            <person name="Varghese N."/>
            <person name="Submissions S."/>
        </authorList>
    </citation>
    <scope>NUCLEOTIDE SEQUENCE [LARGE SCALE GENOMIC DNA]</scope>
    <source>
        <strain evidence="18">DSM 11578</strain>
    </source>
</reference>
<accession>A0A1I3ZZW4</accession>
<proteinExistence type="inferred from homology"/>
<dbReference type="AlphaFoldDB" id="A0A1I3ZZW4"/>
<dbReference type="Proteomes" id="UP000198924">
    <property type="component" value="Unassembled WGS sequence"/>
</dbReference>
<dbReference type="GO" id="GO:0044718">
    <property type="term" value="P:siderophore transmembrane transport"/>
    <property type="evidence" value="ECO:0007669"/>
    <property type="project" value="TreeGrafter"/>
</dbReference>
<dbReference type="SUPFAM" id="SSF56935">
    <property type="entry name" value="Porins"/>
    <property type="match status" value="1"/>
</dbReference>
<evidence type="ECO:0000256" key="13">
    <source>
        <dbReference type="SAM" id="MobiDB-lite"/>
    </source>
</evidence>
<keyword evidence="3 11" id="KW-0813">Transport</keyword>
<feature type="chain" id="PRO_5011458920" evidence="14">
    <location>
        <begin position="22"/>
        <end position="662"/>
    </location>
</feature>
<dbReference type="InterPro" id="IPR000531">
    <property type="entry name" value="Beta-barrel_TonB"/>
</dbReference>
<evidence type="ECO:0000256" key="5">
    <source>
        <dbReference type="ARBA" id="ARBA00022692"/>
    </source>
</evidence>
<dbReference type="EMBL" id="FOSH01000012">
    <property type="protein sequence ID" value="SFK49231.1"/>
    <property type="molecule type" value="Genomic_DNA"/>
</dbReference>
<feature type="signal peptide" evidence="14">
    <location>
        <begin position="1"/>
        <end position="21"/>
    </location>
</feature>
<name>A0A1I3ZZW4_9GAMM</name>
<dbReference type="CDD" id="cd01347">
    <property type="entry name" value="ligand_gated_channel"/>
    <property type="match status" value="1"/>
</dbReference>
<gene>
    <name evidence="17" type="ORF">SAMN04488079_11290</name>
</gene>
<comment type="similarity">
    <text evidence="2">Belongs to the TonB-dependent receptor family. Hemoglobin/haptoglobin binding protein subfamily.</text>
</comment>
<evidence type="ECO:0000256" key="9">
    <source>
        <dbReference type="ARBA" id="ARBA00023170"/>
    </source>
</evidence>
<evidence type="ECO:0000256" key="10">
    <source>
        <dbReference type="ARBA" id="ARBA00023237"/>
    </source>
</evidence>
<keyword evidence="4 11" id="KW-1134">Transmembrane beta strand</keyword>
<dbReference type="InterPro" id="IPR012910">
    <property type="entry name" value="Plug_dom"/>
</dbReference>
<dbReference type="PANTHER" id="PTHR30069">
    <property type="entry name" value="TONB-DEPENDENT OUTER MEMBRANE RECEPTOR"/>
    <property type="match status" value="1"/>
</dbReference>
<evidence type="ECO:0000256" key="3">
    <source>
        <dbReference type="ARBA" id="ARBA00022448"/>
    </source>
</evidence>
<protein>
    <submittedName>
        <fullName evidence="17">Iron complex outermembrane recepter protein</fullName>
    </submittedName>
</protein>
<comment type="subcellular location">
    <subcellularLocation>
        <location evidence="1 11">Cell outer membrane</location>
        <topology evidence="1 11">Multi-pass membrane protein</topology>
    </subcellularLocation>
</comment>
<dbReference type="RefSeq" id="WP_177207310.1">
    <property type="nucleotide sequence ID" value="NZ_FOSH01000012.1"/>
</dbReference>
<keyword evidence="6 14" id="KW-0732">Signal</keyword>
<evidence type="ECO:0000256" key="14">
    <source>
        <dbReference type="SAM" id="SignalP"/>
    </source>
</evidence>
<dbReference type="PROSITE" id="PS52016">
    <property type="entry name" value="TONB_DEPENDENT_REC_3"/>
    <property type="match status" value="1"/>
</dbReference>
<dbReference type="GO" id="GO:0015344">
    <property type="term" value="F:siderophore uptake transmembrane transporter activity"/>
    <property type="evidence" value="ECO:0007669"/>
    <property type="project" value="TreeGrafter"/>
</dbReference>
<evidence type="ECO:0000259" key="15">
    <source>
        <dbReference type="Pfam" id="PF00593"/>
    </source>
</evidence>
<evidence type="ECO:0000313" key="18">
    <source>
        <dbReference type="Proteomes" id="UP000198924"/>
    </source>
</evidence>
<dbReference type="Pfam" id="PF00593">
    <property type="entry name" value="TonB_dep_Rec_b-barrel"/>
    <property type="match status" value="1"/>
</dbReference>
<keyword evidence="10 11" id="KW-0998">Cell outer membrane</keyword>
<keyword evidence="7 12" id="KW-0798">TonB box</keyword>
<evidence type="ECO:0000256" key="11">
    <source>
        <dbReference type="PROSITE-ProRule" id="PRU01360"/>
    </source>
</evidence>
<dbReference type="Gene3D" id="2.170.130.10">
    <property type="entry name" value="TonB-dependent receptor, plug domain"/>
    <property type="match status" value="1"/>
</dbReference>
<evidence type="ECO:0000256" key="4">
    <source>
        <dbReference type="ARBA" id="ARBA00022452"/>
    </source>
</evidence>
<organism evidence="17 18">
    <name type="scientific">Methylophaga sulfidovorans</name>
    <dbReference type="NCBI Taxonomy" id="45496"/>
    <lineage>
        <taxon>Bacteria</taxon>
        <taxon>Pseudomonadati</taxon>
        <taxon>Pseudomonadota</taxon>
        <taxon>Gammaproteobacteria</taxon>
        <taxon>Thiotrichales</taxon>
        <taxon>Piscirickettsiaceae</taxon>
        <taxon>Methylophaga</taxon>
    </lineage>
</organism>
<evidence type="ECO:0000259" key="16">
    <source>
        <dbReference type="Pfam" id="PF07715"/>
    </source>
</evidence>
<feature type="domain" description="TonB-dependent receptor-like beta-barrel" evidence="15">
    <location>
        <begin position="222"/>
        <end position="626"/>
    </location>
</feature>
<evidence type="ECO:0000256" key="12">
    <source>
        <dbReference type="RuleBase" id="RU003357"/>
    </source>
</evidence>
<dbReference type="PANTHER" id="PTHR30069:SF29">
    <property type="entry name" value="HEMOGLOBIN AND HEMOGLOBIN-HAPTOGLOBIN-BINDING PROTEIN 1-RELATED"/>
    <property type="match status" value="1"/>
</dbReference>
<keyword evidence="8 11" id="KW-0472">Membrane</keyword>
<evidence type="ECO:0000256" key="8">
    <source>
        <dbReference type="ARBA" id="ARBA00023136"/>
    </source>
</evidence>
<evidence type="ECO:0000256" key="6">
    <source>
        <dbReference type="ARBA" id="ARBA00022729"/>
    </source>
</evidence>
<dbReference type="Pfam" id="PF07715">
    <property type="entry name" value="Plug"/>
    <property type="match status" value="1"/>
</dbReference>
<dbReference type="InterPro" id="IPR036942">
    <property type="entry name" value="Beta-barrel_TonB_sf"/>
</dbReference>
<feature type="domain" description="TonB-dependent receptor plug" evidence="16">
    <location>
        <begin position="45"/>
        <end position="151"/>
    </location>
</feature>